<keyword evidence="4" id="KW-0804">Transcription</keyword>
<keyword evidence="7" id="KW-1185">Reference proteome</keyword>
<dbReference type="PROSITE" id="PS50931">
    <property type="entry name" value="HTH_LYSR"/>
    <property type="match status" value="1"/>
</dbReference>
<dbReference type="InterPro" id="IPR036390">
    <property type="entry name" value="WH_DNA-bd_sf"/>
</dbReference>
<reference evidence="6" key="1">
    <citation type="submission" date="2021-01" db="EMBL/GenBank/DDBJ databases">
        <title>Rhizobium sp. strain KVB221 16S ribosomal RNA gene Genome sequencing and assembly.</title>
        <authorList>
            <person name="Kang M."/>
        </authorList>
    </citation>
    <scope>NUCLEOTIDE SEQUENCE</scope>
    <source>
        <strain evidence="6">KVB221</strain>
    </source>
</reference>
<evidence type="ECO:0000256" key="4">
    <source>
        <dbReference type="ARBA" id="ARBA00023163"/>
    </source>
</evidence>
<dbReference type="InterPro" id="IPR058163">
    <property type="entry name" value="LysR-type_TF_proteobact-type"/>
</dbReference>
<comment type="similarity">
    <text evidence="1">Belongs to the LysR transcriptional regulatory family.</text>
</comment>
<evidence type="ECO:0000256" key="2">
    <source>
        <dbReference type="ARBA" id="ARBA00023015"/>
    </source>
</evidence>
<sequence length="302" mass="32958">MKNLNTVHLNGLRALEAVGRLGSLQAAADELGVSAGAVSQQINKAEAQLGHLIFERRPKGLVATDIGRPVLGRLTEGFGKLSEGVGLAQRRDTNCLTISVAPVFAARWLVRRLESFARQFPDIVLRIDATTRLIDPAISDIDLGIRVGMGEWPDVVSEPILTQQVFPVVAPSLATELKTPRDILSMPAVIDSKAMFDWSVWLDVAGLAGEKMNARHVLNEASLCLDAVIAGQGVMLAWQTLTVDAILEGRLAVPFKIRAKTGYGHYFATARDQRESRKIKVFKAWMRAEMASSMDALETSFQ</sequence>
<dbReference type="SUPFAM" id="SSF53850">
    <property type="entry name" value="Periplasmic binding protein-like II"/>
    <property type="match status" value="1"/>
</dbReference>
<evidence type="ECO:0000259" key="5">
    <source>
        <dbReference type="PROSITE" id="PS50931"/>
    </source>
</evidence>
<feature type="domain" description="HTH lysR-type" evidence="5">
    <location>
        <begin position="7"/>
        <end position="64"/>
    </location>
</feature>
<dbReference type="Gene3D" id="3.40.190.10">
    <property type="entry name" value="Periplasmic binding protein-like II"/>
    <property type="match status" value="2"/>
</dbReference>
<dbReference type="InterPro" id="IPR005119">
    <property type="entry name" value="LysR_subst-bd"/>
</dbReference>
<accession>A0A936YK78</accession>
<dbReference type="AlphaFoldDB" id="A0A936YK78"/>
<evidence type="ECO:0000313" key="6">
    <source>
        <dbReference type="EMBL" id="MBL0371830.1"/>
    </source>
</evidence>
<dbReference type="InterPro" id="IPR036388">
    <property type="entry name" value="WH-like_DNA-bd_sf"/>
</dbReference>
<dbReference type="RefSeq" id="WP_201655335.1">
    <property type="nucleotide sequence ID" value="NZ_JAEQNC010000003.1"/>
</dbReference>
<comment type="caution">
    <text evidence="6">The sequence shown here is derived from an EMBL/GenBank/DDBJ whole genome shotgun (WGS) entry which is preliminary data.</text>
</comment>
<dbReference type="CDD" id="cd08432">
    <property type="entry name" value="PBP2_GcdR_TrpI_HvrB_AmpR_like"/>
    <property type="match status" value="1"/>
</dbReference>
<dbReference type="GO" id="GO:0003700">
    <property type="term" value="F:DNA-binding transcription factor activity"/>
    <property type="evidence" value="ECO:0007669"/>
    <property type="project" value="InterPro"/>
</dbReference>
<evidence type="ECO:0000256" key="3">
    <source>
        <dbReference type="ARBA" id="ARBA00023125"/>
    </source>
</evidence>
<dbReference type="Gene3D" id="1.10.10.10">
    <property type="entry name" value="Winged helix-like DNA-binding domain superfamily/Winged helix DNA-binding domain"/>
    <property type="match status" value="1"/>
</dbReference>
<name>A0A936YK78_9HYPH</name>
<evidence type="ECO:0000256" key="1">
    <source>
        <dbReference type="ARBA" id="ARBA00009437"/>
    </source>
</evidence>
<dbReference type="SUPFAM" id="SSF46785">
    <property type="entry name" value="Winged helix' DNA-binding domain"/>
    <property type="match status" value="1"/>
</dbReference>
<dbReference type="Pfam" id="PF00126">
    <property type="entry name" value="HTH_1"/>
    <property type="match status" value="1"/>
</dbReference>
<dbReference type="GO" id="GO:0043565">
    <property type="term" value="F:sequence-specific DNA binding"/>
    <property type="evidence" value="ECO:0007669"/>
    <property type="project" value="TreeGrafter"/>
</dbReference>
<dbReference type="InterPro" id="IPR000847">
    <property type="entry name" value="LysR_HTH_N"/>
</dbReference>
<dbReference type="PANTHER" id="PTHR30537:SF74">
    <property type="entry name" value="HTH-TYPE TRANSCRIPTIONAL REGULATOR TRPI"/>
    <property type="match status" value="1"/>
</dbReference>
<dbReference type="Proteomes" id="UP000633219">
    <property type="component" value="Unassembled WGS sequence"/>
</dbReference>
<keyword evidence="2" id="KW-0805">Transcription regulation</keyword>
<dbReference type="GO" id="GO:0006351">
    <property type="term" value="P:DNA-templated transcription"/>
    <property type="evidence" value="ECO:0007669"/>
    <property type="project" value="TreeGrafter"/>
</dbReference>
<proteinExistence type="inferred from homology"/>
<gene>
    <name evidence="6" type="ORF">JJB09_07290</name>
</gene>
<evidence type="ECO:0000313" key="7">
    <source>
        <dbReference type="Proteomes" id="UP000633219"/>
    </source>
</evidence>
<dbReference type="PANTHER" id="PTHR30537">
    <property type="entry name" value="HTH-TYPE TRANSCRIPTIONAL REGULATOR"/>
    <property type="match status" value="1"/>
</dbReference>
<organism evidence="6 7">
    <name type="scientific">Rhizobium setariae</name>
    <dbReference type="NCBI Taxonomy" id="2801340"/>
    <lineage>
        <taxon>Bacteria</taxon>
        <taxon>Pseudomonadati</taxon>
        <taxon>Pseudomonadota</taxon>
        <taxon>Alphaproteobacteria</taxon>
        <taxon>Hyphomicrobiales</taxon>
        <taxon>Rhizobiaceae</taxon>
        <taxon>Rhizobium/Agrobacterium group</taxon>
        <taxon>Rhizobium</taxon>
    </lineage>
</organism>
<dbReference type="EMBL" id="JAEQNC010000003">
    <property type="protein sequence ID" value="MBL0371830.1"/>
    <property type="molecule type" value="Genomic_DNA"/>
</dbReference>
<keyword evidence="3" id="KW-0238">DNA-binding</keyword>
<dbReference type="Pfam" id="PF03466">
    <property type="entry name" value="LysR_substrate"/>
    <property type="match status" value="1"/>
</dbReference>
<protein>
    <submittedName>
        <fullName evidence="6">LysR family transcriptional regulator</fullName>
    </submittedName>
</protein>